<accession>A0ABX0TLF3</accession>
<evidence type="ECO:0000313" key="2">
    <source>
        <dbReference type="EMBL" id="NIJ03412.1"/>
    </source>
</evidence>
<organism evidence="2 3">
    <name type="scientific">Paenarthrobacter ilicis</name>
    <dbReference type="NCBI Taxonomy" id="43665"/>
    <lineage>
        <taxon>Bacteria</taxon>
        <taxon>Bacillati</taxon>
        <taxon>Actinomycetota</taxon>
        <taxon>Actinomycetes</taxon>
        <taxon>Micrococcales</taxon>
        <taxon>Micrococcaceae</taxon>
        <taxon>Paenarthrobacter</taxon>
    </lineage>
</organism>
<protein>
    <submittedName>
        <fullName evidence="2">Uncharacterized protein</fullName>
    </submittedName>
</protein>
<evidence type="ECO:0000313" key="3">
    <source>
        <dbReference type="Proteomes" id="UP000802392"/>
    </source>
</evidence>
<feature type="transmembrane region" description="Helical" evidence="1">
    <location>
        <begin position="93"/>
        <end position="111"/>
    </location>
</feature>
<keyword evidence="1" id="KW-0812">Transmembrane</keyword>
<comment type="caution">
    <text evidence="2">The sequence shown here is derived from an EMBL/GenBank/DDBJ whole genome shotgun (WGS) entry which is preliminary data.</text>
</comment>
<sequence>MKMLLFGLLSALCLLRIPSVVKVRGSRASWVASIFGLAALYVLGTVTPLEDIDRYLGGINVTNLLQAVFALLAIFFFNDSVRRLANVPIVKRTYYAPLLSIPIMIASFTLIQDKAPTAADFIDTRMDQLATAAYSGIYMLALLFTVLRIIYMLRHKAKGLYATFSAGLLVVAVAVSCHITYVVLFYFSPWDALARDIGAWFDRLFYVGLSVTAAGWLILFLSKQLPRLRLWMIDALWLTALRMRVRADRSRVSPAWDLFNETLENGVYKSLIVLHNYERVNLMDFPDSVQGRISHIEAKLDART</sequence>
<keyword evidence="1" id="KW-0472">Membrane</keyword>
<dbReference type="EMBL" id="JAAOZD010000012">
    <property type="protein sequence ID" value="NIJ03412.1"/>
    <property type="molecule type" value="Genomic_DNA"/>
</dbReference>
<feature type="transmembrane region" description="Helical" evidence="1">
    <location>
        <begin position="204"/>
        <end position="222"/>
    </location>
</feature>
<feature type="transmembrane region" description="Helical" evidence="1">
    <location>
        <begin position="64"/>
        <end position="81"/>
    </location>
</feature>
<dbReference type="Proteomes" id="UP000802392">
    <property type="component" value="Unassembled WGS sequence"/>
</dbReference>
<keyword evidence="3" id="KW-1185">Reference proteome</keyword>
<feature type="transmembrane region" description="Helical" evidence="1">
    <location>
        <begin position="131"/>
        <end position="153"/>
    </location>
</feature>
<keyword evidence="1" id="KW-1133">Transmembrane helix</keyword>
<gene>
    <name evidence="2" type="ORF">FHR86_003771</name>
</gene>
<name>A0ABX0TLF3_9MICC</name>
<reference evidence="2 3" key="1">
    <citation type="submission" date="2020-03" db="EMBL/GenBank/DDBJ databases">
        <title>Genomic Encyclopedia of Type Strains, Phase III (KMG-III): the genomes of soil and plant-associated and newly described type strains.</title>
        <authorList>
            <person name="Whitman W."/>
        </authorList>
    </citation>
    <scope>NUCLEOTIDE SEQUENCE [LARGE SCALE GENOMIC DNA]</scope>
    <source>
        <strain evidence="2 3">CECT 4207</strain>
    </source>
</reference>
<proteinExistence type="predicted"/>
<feature type="transmembrane region" description="Helical" evidence="1">
    <location>
        <begin position="160"/>
        <end position="184"/>
    </location>
</feature>
<evidence type="ECO:0000256" key="1">
    <source>
        <dbReference type="SAM" id="Phobius"/>
    </source>
</evidence>